<evidence type="ECO:0000256" key="7">
    <source>
        <dbReference type="ARBA" id="ARBA00023277"/>
    </source>
</evidence>
<evidence type="ECO:0000256" key="2">
    <source>
        <dbReference type="ARBA" id="ARBA00005628"/>
    </source>
</evidence>
<dbReference type="Pfam" id="PF13242">
    <property type="entry name" value="Hydrolase_like"/>
    <property type="match status" value="1"/>
</dbReference>
<dbReference type="GO" id="GO:0016791">
    <property type="term" value="F:phosphatase activity"/>
    <property type="evidence" value="ECO:0007669"/>
    <property type="project" value="InterPro"/>
</dbReference>
<dbReference type="SUPFAM" id="SSF56784">
    <property type="entry name" value="HAD-like"/>
    <property type="match status" value="1"/>
</dbReference>
<evidence type="ECO:0000256" key="5">
    <source>
        <dbReference type="ARBA" id="ARBA00022801"/>
    </source>
</evidence>
<evidence type="ECO:0000256" key="4">
    <source>
        <dbReference type="ARBA" id="ARBA00022723"/>
    </source>
</evidence>
<name>A0A644T2H5_9ZZZZ</name>
<dbReference type="PANTHER" id="PTHR42891:SF1">
    <property type="entry name" value="D-GLYCERO-BETA-D-MANNO-HEPTOSE-1,7-BISPHOSPHATE 7-PHOSPHATASE"/>
    <property type="match status" value="1"/>
</dbReference>
<dbReference type="PIRSF" id="PIRSF004682">
    <property type="entry name" value="GmhB"/>
    <property type="match status" value="1"/>
</dbReference>
<dbReference type="NCBIfam" id="TIGR00213">
    <property type="entry name" value="GmhB_yaeD"/>
    <property type="match status" value="1"/>
</dbReference>
<evidence type="ECO:0000313" key="9">
    <source>
        <dbReference type="EMBL" id="MPL61086.1"/>
    </source>
</evidence>
<keyword evidence="3" id="KW-0963">Cytoplasm</keyword>
<dbReference type="Gene3D" id="3.40.50.1000">
    <property type="entry name" value="HAD superfamily/HAD-like"/>
    <property type="match status" value="1"/>
</dbReference>
<organism evidence="9">
    <name type="scientific">bioreactor metagenome</name>
    <dbReference type="NCBI Taxonomy" id="1076179"/>
    <lineage>
        <taxon>unclassified sequences</taxon>
        <taxon>metagenomes</taxon>
        <taxon>ecological metagenomes</taxon>
    </lineage>
</organism>
<dbReference type="GO" id="GO:0005737">
    <property type="term" value="C:cytoplasm"/>
    <property type="evidence" value="ECO:0007669"/>
    <property type="project" value="UniProtKB-SubCell"/>
</dbReference>
<evidence type="ECO:0000256" key="6">
    <source>
        <dbReference type="ARBA" id="ARBA00022833"/>
    </source>
</evidence>
<dbReference type="CDD" id="cd07503">
    <property type="entry name" value="HAD_HisB-N"/>
    <property type="match status" value="1"/>
</dbReference>
<dbReference type="InterPro" id="IPR004446">
    <property type="entry name" value="Heptose_bisP_phosphatase"/>
</dbReference>
<dbReference type="EMBL" id="VSSQ01000014">
    <property type="protein sequence ID" value="MPL61086.1"/>
    <property type="molecule type" value="Genomic_DNA"/>
</dbReference>
<keyword evidence="5 9" id="KW-0378">Hydrolase</keyword>
<evidence type="ECO:0000256" key="3">
    <source>
        <dbReference type="ARBA" id="ARBA00022490"/>
    </source>
</evidence>
<sequence length="175" mass="19574">MNKALFLDRDGVINIDHGYVHRKEDVVFIEGIFSLTRAAKEKGYLVIVMTNQAGIGRGYYTENDFHTLMQWMQFEFQTRGARIDAVYHCPFHPVHGIGQYKRESIFRKPSPGMILKAAHDYEIDVAASILVGDSPKDIQAGTASGISNLFFFSKDNSPMPGAQTVADLSEIIAFL</sequence>
<comment type="similarity">
    <text evidence="2">Belongs to the GmhB family.</text>
</comment>
<dbReference type="InterPro" id="IPR023214">
    <property type="entry name" value="HAD_sf"/>
</dbReference>
<dbReference type="NCBIfam" id="TIGR01656">
    <property type="entry name" value="Histidinol-ppas"/>
    <property type="match status" value="1"/>
</dbReference>
<comment type="subcellular location">
    <subcellularLocation>
        <location evidence="1">Cytoplasm</location>
    </subcellularLocation>
</comment>
<dbReference type="PANTHER" id="PTHR42891">
    <property type="entry name" value="D-GLYCERO-BETA-D-MANNO-HEPTOSE-1,7-BISPHOSPHATE 7-PHOSPHATASE"/>
    <property type="match status" value="1"/>
</dbReference>
<dbReference type="NCBIfam" id="TIGR01662">
    <property type="entry name" value="HAD-SF-IIIA"/>
    <property type="match status" value="1"/>
</dbReference>
<dbReference type="GO" id="GO:0005975">
    <property type="term" value="P:carbohydrate metabolic process"/>
    <property type="evidence" value="ECO:0007669"/>
    <property type="project" value="InterPro"/>
</dbReference>
<keyword evidence="4" id="KW-0479">Metal-binding</keyword>
<dbReference type="FunFam" id="3.40.50.1000:FF:000037">
    <property type="entry name" value="D,D-heptose 1,7-bisphosphate phosphatase"/>
    <property type="match status" value="1"/>
</dbReference>
<accession>A0A644T2H5</accession>
<keyword evidence="6" id="KW-0862">Zinc</keyword>
<evidence type="ECO:0000256" key="8">
    <source>
        <dbReference type="ARBA" id="ARBA00031828"/>
    </source>
</evidence>
<dbReference type="AlphaFoldDB" id="A0A644T2H5"/>
<gene>
    <name evidence="9" type="primary">gmhB_1</name>
    <name evidence="9" type="ORF">SDC9_06653</name>
</gene>
<dbReference type="InterPro" id="IPR006549">
    <property type="entry name" value="HAD-SF_hydro_IIIA"/>
</dbReference>
<proteinExistence type="inferred from homology"/>
<comment type="caution">
    <text evidence="9">The sequence shown here is derived from an EMBL/GenBank/DDBJ whole genome shotgun (WGS) entry which is preliminary data.</text>
</comment>
<protein>
    <recommendedName>
        <fullName evidence="8">D,D-heptose 1,7-bisphosphate phosphatase</fullName>
    </recommendedName>
</protein>
<evidence type="ECO:0000256" key="1">
    <source>
        <dbReference type="ARBA" id="ARBA00004496"/>
    </source>
</evidence>
<dbReference type="InterPro" id="IPR006543">
    <property type="entry name" value="Histidinol-phos"/>
</dbReference>
<keyword evidence="7" id="KW-0119">Carbohydrate metabolism</keyword>
<reference evidence="9" key="1">
    <citation type="submission" date="2019-08" db="EMBL/GenBank/DDBJ databases">
        <authorList>
            <person name="Kucharzyk K."/>
            <person name="Murdoch R.W."/>
            <person name="Higgins S."/>
            <person name="Loffler F."/>
        </authorList>
    </citation>
    <scope>NUCLEOTIDE SEQUENCE</scope>
</reference>
<dbReference type="InterPro" id="IPR036412">
    <property type="entry name" value="HAD-like_sf"/>
</dbReference>
<dbReference type="GO" id="GO:0046872">
    <property type="term" value="F:metal ion binding"/>
    <property type="evidence" value="ECO:0007669"/>
    <property type="project" value="UniProtKB-KW"/>
</dbReference>